<keyword evidence="2" id="KW-0175">Coiled coil</keyword>
<feature type="domain" description="Disease resistance protein At4g27190-like leucine-rich repeats" evidence="3">
    <location>
        <begin position="335"/>
        <end position="469"/>
    </location>
</feature>
<keyword evidence="1" id="KW-0611">Plant defense</keyword>
<dbReference type="Proteomes" id="UP001281410">
    <property type="component" value="Unassembled WGS sequence"/>
</dbReference>
<feature type="domain" description="Disease resistance protein At4g27190-like leucine-rich repeats" evidence="3">
    <location>
        <begin position="192"/>
        <end position="294"/>
    </location>
</feature>
<reference evidence="4" key="1">
    <citation type="journal article" date="2023" name="Plant J.">
        <title>Genome sequences and population genomics provide insights into the demographic history, inbreeding, and mutation load of two 'living fossil' tree species of Dipteronia.</title>
        <authorList>
            <person name="Feng Y."/>
            <person name="Comes H.P."/>
            <person name="Chen J."/>
            <person name="Zhu S."/>
            <person name="Lu R."/>
            <person name="Zhang X."/>
            <person name="Li P."/>
            <person name="Qiu J."/>
            <person name="Olsen K.M."/>
            <person name="Qiu Y."/>
        </authorList>
    </citation>
    <scope>NUCLEOTIDE SEQUENCE</scope>
    <source>
        <strain evidence="4">NBL</strain>
    </source>
</reference>
<dbReference type="SUPFAM" id="SSF52047">
    <property type="entry name" value="RNI-like"/>
    <property type="match status" value="2"/>
</dbReference>
<dbReference type="InterPro" id="IPR050905">
    <property type="entry name" value="Plant_NBS-LRR"/>
</dbReference>
<feature type="domain" description="Disease resistance protein At4g27190-like leucine-rich repeats" evidence="3">
    <location>
        <begin position="529"/>
        <end position="632"/>
    </location>
</feature>
<sequence length="986" mass="113527">MKMKYFGWQIGFRGMEDLSLSKFPHLKEVLPDQFPVRFFGNLKSLEVDNDCSNLRYIFIPSIFEEFMISSCTVEEIVAKEEDVAAVPRLVFPQLTRLELSYLPSLTSFYPGLYILELPMLKKLRMWSCDKVEILISKFLSLQKSNEESQIENSIQEPFFIKNSLPCKVFRNLKTLEVLHCVNLKNLVPSFVSFQNLMTLEVSKCNRLVNLMVVSVAKSLVQLTRLKIRECEMIEEIITHVGNKVEDRIIFNQLEYLELHSLPKLTSFCSRNHTIEFPSLHQVVVRQCHNMKLFSHGPLSTPRLHRLQITEEEEGIWEGGLNTTIQKMYNSLMFLRIFKMDNLWKIWDHQIASNSFSKIVAFRIHDCHNLPNVFPLKMFGRLQKLKELVVQRCNSLGKIFEEDMISSCTVEEIVDKEDVAAVPRLVFPQLTSLQLADLPSLTSFYPGLYISEWPKLKKLMIWSCNKVELLTSEFLSLRKCLVESQLENSIQEPLFIVDKNSQPCKVFRNLKTLEVLECDNLKNLVPSSVSFQNLTTLEVSECNGLVNLMVVSVAKSLVQLTRLKITKCKMIEEIIIHDRVDEMVDQIIFTQLNYLELHSLPRLTSFCSGNHIIEFPSLKQVVVRQCLNMKIFSLGASNMEELKKQFEKLRDVRETVQNSVDEAKRQGDEIDKVVEKWMQSVDEFTNRVVKSIIDDDQVKAGKLCSISFVPNLIARYSLSRKATKTTEKGVDLLGEGTFEKVSYRPLLQKTTSISVGGYGDFDSRKSIFDNLMEALTKADVNLIGVKEETVNSAEENLQSKVQHLFDEKVRIPNLKFSRIEKMDNIRKIWHHQLTPDSFSKIDSFGIYDCHNLINIFPSNMIGKLQKLEVLTVSNCKSVEVIFEELDTSSCMVEEIVAKEDDVKAVPKLVFPRLTSLGLVDLPRLSVLYPGLYISQLPMLKTLRIWGCKKVEKLTSEFQSLQENHGESQHKKFSIVDKVRALKALFII</sequence>
<evidence type="ECO:0000256" key="2">
    <source>
        <dbReference type="SAM" id="Coils"/>
    </source>
</evidence>
<evidence type="ECO:0000313" key="5">
    <source>
        <dbReference type="Proteomes" id="UP001281410"/>
    </source>
</evidence>
<feature type="domain" description="Disease resistance protein At4g27190-like leucine-rich repeats" evidence="3">
    <location>
        <begin position="816"/>
        <end position="952"/>
    </location>
</feature>
<feature type="domain" description="Disease resistance protein At4g27190-like leucine-rich repeats" evidence="3">
    <location>
        <begin position="16"/>
        <end position="136"/>
    </location>
</feature>
<evidence type="ECO:0000259" key="3">
    <source>
        <dbReference type="Pfam" id="PF23247"/>
    </source>
</evidence>
<dbReference type="AlphaFoldDB" id="A0AAE0B0N4"/>
<evidence type="ECO:0000313" key="4">
    <source>
        <dbReference type="EMBL" id="KAK3227641.1"/>
    </source>
</evidence>
<dbReference type="PANTHER" id="PTHR33463">
    <property type="entry name" value="NB-ARC DOMAIN-CONTAINING PROTEIN-RELATED"/>
    <property type="match status" value="1"/>
</dbReference>
<keyword evidence="5" id="KW-1185">Reference proteome</keyword>
<dbReference type="InterPro" id="IPR057135">
    <property type="entry name" value="At4g27190-like_LRR"/>
</dbReference>
<proteinExistence type="predicted"/>
<feature type="coiled-coil region" evidence="2">
    <location>
        <begin position="638"/>
        <end position="665"/>
    </location>
</feature>
<gene>
    <name evidence="4" type="ORF">Dsin_007503</name>
</gene>
<comment type="caution">
    <text evidence="4">The sequence shown here is derived from an EMBL/GenBank/DDBJ whole genome shotgun (WGS) entry which is preliminary data.</text>
</comment>
<name>A0AAE0B0N4_9ROSI</name>
<organism evidence="4 5">
    <name type="scientific">Dipteronia sinensis</name>
    <dbReference type="NCBI Taxonomy" id="43782"/>
    <lineage>
        <taxon>Eukaryota</taxon>
        <taxon>Viridiplantae</taxon>
        <taxon>Streptophyta</taxon>
        <taxon>Embryophyta</taxon>
        <taxon>Tracheophyta</taxon>
        <taxon>Spermatophyta</taxon>
        <taxon>Magnoliopsida</taxon>
        <taxon>eudicotyledons</taxon>
        <taxon>Gunneridae</taxon>
        <taxon>Pentapetalae</taxon>
        <taxon>rosids</taxon>
        <taxon>malvids</taxon>
        <taxon>Sapindales</taxon>
        <taxon>Sapindaceae</taxon>
        <taxon>Hippocastanoideae</taxon>
        <taxon>Acereae</taxon>
        <taxon>Dipteronia</taxon>
    </lineage>
</organism>
<protein>
    <recommendedName>
        <fullName evidence="3">Disease resistance protein At4g27190-like leucine-rich repeats domain-containing protein</fullName>
    </recommendedName>
</protein>
<evidence type="ECO:0000256" key="1">
    <source>
        <dbReference type="ARBA" id="ARBA00022821"/>
    </source>
</evidence>
<dbReference type="SUPFAM" id="SSF52058">
    <property type="entry name" value="L domain-like"/>
    <property type="match status" value="1"/>
</dbReference>
<dbReference type="EMBL" id="JANJYJ010000002">
    <property type="protein sequence ID" value="KAK3227641.1"/>
    <property type="molecule type" value="Genomic_DNA"/>
</dbReference>
<dbReference type="InterPro" id="IPR032675">
    <property type="entry name" value="LRR_dom_sf"/>
</dbReference>
<feature type="non-terminal residue" evidence="4">
    <location>
        <position position="986"/>
    </location>
</feature>
<accession>A0AAE0B0N4</accession>
<dbReference type="Pfam" id="PF23247">
    <property type="entry name" value="LRR_RPS2"/>
    <property type="match status" value="5"/>
</dbReference>
<dbReference type="PANTHER" id="PTHR33463:SF167">
    <property type="entry name" value="PUTATIVE-RELATED"/>
    <property type="match status" value="1"/>
</dbReference>
<dbReference type="Gene3D" id="3.80.10.10">
    <property type="entry name" value="Ribonuclease Inhibitor"/>
    <property type="match status" value="4"/>
</dbReference>